<dbReference type="InterPro" id="IPR036264">
    <property type="entry name" value="Bact_exopeptidase_dim_dom"/>
</dbReference>
<dbReference type="InterPro" id="IPR050072">
    <property type="entry name" value="Peptidase_M20A"/>
</dbReference>
<keyword evidence="5" id="KW-1185">Reference proteome</keyword>
<dbReference type="RefSeq" id="WP_013700232.1">
    <property type="nucleotide sequence ID" value="NC_015383.1"/>
</dbReference>
<dbReference type="Gene3D" id="3.40.630.10">
    <property type="entry name" value="Zn peptidases"/>
    <property type="match status" value="2"/>
</dbReference>
<dbReference type="Gene3D" id="3.30.70.360">
    <property type="match status" value="1"/>
</dbReference>
<geneLocation type="plasmid" evidence="4 5">
    <name>bgla_4p</name>
</geneLocation>
<dbReference type="KEGG" id="bgd:bgla_4p3110"/>
<organism evidence="4 5">
    <name type="scientific">Burkholderia gladioli (strain BSR3)</name>
    <dbReference type="NCBI Taxonomy" id="999541"/>
    <lineage>
        <taxon>Bacteria</taxon>
        <taxon>Pseudomonadati</taxon>
        <taxon>Pseudomonadota</taxon>
        <taxon>Betaproteobacteria</taxon>
        <taxon>Burkholderiales</taxon>
        <taxon>Burkholderiaceae</taxon>
        <taxon>Burkholderia</taxon>
    </lineage>
</organism>
<protein>
    <submittedName>
        <fullName evidence="4">Peptidase M20</fullName>
    </submittedName>
</protein>
<dbReference type="Pfam" id="PF07687">
    <property type="entry name" value="M20_dimer"/>
    <property type="match status" value="1"/>
</dbReference>
<evidence type="ECO:0000259" key="3">
    <source>
        <dbReference type="Pfam" id="PF07687"/>
    </source>
</evidence>
<dbReference type="HOGENOM" id="CLU_021802_2_2_4"/>
<evidence type="ECO:0000256" key="1">
    <source>
        <dbReference type="ARBA" id="ARBA00022723"/>
    </source>
</evidence>
<dbReference type="Pfam" id="PF01546">
    <property type="entry name" value="Peptidase_M20"/>
    <property type="match status" value="1"/>
</dbReference>
<dbReference type="SUPFAM" id="SSF53187">
    <property type="entry name" value="Zn-dependent exopeptidases"/>
    <property type="match status" value="1"/>
</dbReference>
<accession>F2LTB6</accession>
<evidence type="ECO:0000256" key="2">
    <source>
        <dbReference type="ARBA" id="ARBA00022801"/>
    </source>
</evidence>
<dbReference type="InterPro" id="IPR011650">
    <property type="entry name" value="Peptidase_M20_dimer"/>
</dbReference>
<name>F2LTB6_BURGS</name>
<evidence type="ECO:0000313" key="4">
    <source>
        <dbReference type="EMBL" id="AEA66062.1"/>
    </source>
</evidence>
<proteinExistence type="predicted"/>
<dbReference type="AlphaFoldDB" id="F2LTB6"/>
<dbReference type="SUPFAM" id="SSF55031">
    <property type="entry name" value="Bacterial exopeptidase dimerisation domain"/>
    <property type="match status" value="1"/>
</dbReference>
<dbReference type="EMBL" id="CP002604">
    <property type="protein sequence ID" value="AEA66062.1"/>
    <property type="molecule type" value="Genomic_DNA"/>
</dbReference>
<reference evidence="4 5" key="1">
    <citation type="journal article" date="2011" name="J. Bacteriol.">
        <title>Complete genome sequence of Burkholderia gladioli BSR3.</title>
        <authorList>
            <person name="Seo Y.S."/>
            <person name="Lim J."/>
            <person name="Choi B.S."/>
            <person name="Kim H."/>
            <person name="Goo E."/>
            <person name="Lee B."/>
            <person name="Lim J.S."/>
            <person name="Choi I.Y."/>
            <person name="Moon J.S."/>
            <person name="Kim J."/>
            <person name="Hwang I."/>
        </authorList>
    </citation>
    <scope>NUCLEOTIDE SEQUENCE [LARGE SCALE GENOMIC DNA]</scope>
    <source>
        <strain evidence="4 5">BSR3</strain>
        <plasmid evidence="4">bgla_4p</plasmid>
    </source>
</reference>
<dbReference type="Proteomes" id="UP000008316">
    <property type="component" value="Plasmid bgla_4p"/>
</dbReference>
<keyword evidence="4" id="KW-0614">Plasmid</keyword>
<evidence type="ECO:0000313" key="5">
    <source>
        <dbReference type="Proteomes" id="UP000008316"/>
    </source>
</evidence>
<gene>
    <name evidence="4" type="ordered locus">bgla_4p3110</name>
</gene>
<dbReference type="PANTHER" id="PTHR43808">
    <property type="entry name" value="ACETYLORNITHINE DEACETYLASE"/>
    <property type="match status" value="1"/>
</dbReference>
<sequence>MSPVIELTRALIAQNTIDPPGNEARAARVIADCLRANGIDPLVYEVAPGRTNLVARIHGNGKRPSLAFSAHFDTIGVEPEQWSIDPFAGDIRNGRLYGRGSADMKGGMAAMTIAALELHRGAARLEGDLLLTFSAAENSNCLGARRLLDDGYFAGVGALLISEPTGNRAFITEKGALWLRATAHGEYGHNAFSEHRGGDRGNAIVRLARYLDQVHDLRLPAPVHRHVGPPTINIGMIRGGLSTPLIPAQASADIDVRLVPGQSPESVLAAFRSIAGHHVTIETLDLKLPVDTPDAHPFVLQCLEACRVEGVRDPGPAGVGYYSDGAVIAPSLDLPMVIIGPGEVGMSGAPDEYVDINNLDASVRIFERVARAYLE</sequence>
<feature type="domain" description="Peptidase M20 dimerisation" evidence="3">
    <location>
        <begin position="172"/>
        <end position="278"/>
    </location>
</feature>
<keyword evidence="2" id="KW-0378">Hydrolase</keyword>
<dbReference type="GO" id="GO:0046872">
    <property type="term" value="F:metal ion binding"/>
    <property type="evidence" value="ECO:0007669"/>
    <property type="project" value="UniProtKB-KW"/>
</dbReference>
<dbReference type="InterPro" id="IPR002933">
    <property type="entry name" value="Peptidase_M20"/>
</dbReference>
<dbReference type="CDD" id="cd08659">
    <property type="entry name" value="M20_ArgE_DapE-like"/>
    <property type="match status" value="1"/>
</dbReference>
<keyword evidence="1" id="KW-0479">Metal-binding</keyword>
<dbReference type="GO" id="GO:0016787">
    <property type="term" value="F:hydrolase activity"/>
    <property type="evidence" value="ECO:0007669"/>
    <property type="project" value="UniProtKB-KW"/>
</dbReference>